<dbReference type="InterPro" id="IPR012340">
    <property type="entry name" value="NA-bd_OB-fold"/>
</dbReference>
<keyword evidence="3" id="KW-0687">Ribonucleoprotein</keyword>
<name>A0A5A7P6R1_STRAF</name>
<dbReference type="PRINTS" id="PR01034">
    <property type="entry name" value="RIBOSOMALS12"/>
</dbReference>
<dbReference type="Gene3D" id="2.40.50.140">
    <property type="entry name" value="Nucleic acid-binding proteins"/>
    <property type="match status" value="1"/>
</dbReference>
<accession>A0A5A7P6R1</accession>
<proteinExistence type="inferred from homology"/>
<evidence type="ECO:0000256" key="2">
    <source>
        <dbReference type="ARBA" id="ARBA00022980"/>
    </source>
</evidence>
<dbReference type="Pfam" id="PF00164">
    <property type="entry name" value="Ribosom_S12_S23"/>
    <property type="match status" value="1"/>
</dbReference>
<sequence>MPYGPYSSLCQCPQKEGLYQHVSTRTLKKPNSALCKIAKSQINQVQAIRLQSPSSSSAQLGCSATARPGVTGLMSGAQQCDPSVAGLFPHPAHQVPRPSIRSQWSARTSPCLHLLQPACRPGKSCASFPTMAHFPADQHVYPQPCTPSSSPTSCVSACQRPSCIRTSPVMQTTSLVCHPASPHIQLLMCDVRGVLR</sequence>
<dbReference type="InterPro" id="IPR005679">
    <property type="entry name" value="Ribosomal_uS12_bac"/>
</dbReference>
<gene>
    <name evidence="4" type="ORF">STAS_04311</name>
</gene>
<dbReference type="EMBL" id="BKCP01002669">
    <property type="protein sequence ID" value="GER28503.1"/>
    <property type="molecule type" value="Genomic_DNA"/>
</dbReference>
<dbReference type="GO" id="GO:0003735">
    <property type="term" value="F:structural constituent of ribosome"/>
    <property type="evidence" value="ECO:0007669"/>
    <property type="project" value="InterPro"/>
</dbReference>
<organism evidence="4 5">
    <name type="scientific">Striga asiatica</name>
    <name type="common">Asiatic witchweed</name>
    <name type="synonym">Buchnera asiatica</name>
    <dbReference type="NCBI Taxonomy" id="4170"/>
    <lineage>
        <taxon>Eukaryota</taxon>
        <taxon>Viridiplantae</taxon>
        <taxon>Streptophyta</taxon>
        <taxon>Embryophyta</taxon>
        <taxon>Tracheophyta</taxon>
        <taxon>Spermatophyta</taxon>
        <taxon>Magnoliopsida</taxon>
        <taxon>eudicotyledons</taxon>
        <taxon>Gunneridae</taxon>
        <taxon>Pentapetalae</taxon>
        <taxon>asterids</taxon>
        <taxon>lamiids</taxon>
        <taxon>Lamiales</taxon>
        <taxon>Orobanchaceae</taxon>
        <taxon>Buchnereae</taxon>
        <taxon>Striga</taxon>
    </lineage>
</organism>
<evidence type="ECO:0000256" key="1">
    <source>
        <dbReference type="ARBA" id="ARBA00005657"/>
    </source>
</evidence>
<dbReference type="AlphaFoldDB" id="A0A5A7P6R1"/>
<dbReference type="Proteomes" id="UP000325081">
    <property type="component" value="Unassembled WGS sequence"/>
</dbReference>
<keyword evidence="5" id="KW-1185">Reference proteome</keyword>
<reference evidence="5" key="1">
    <citation type="journal article" date="2019" name="Curr. Biol.">
        <title>Genome Sequence of Striga asiatica Provides Insight into the Evolution of Plant Parasitism.</title>
        <authorList>
            <person name="Yoshida S."/>
            <person name="Kim S."/>
            <person name="Wafula E.K."/>
            <person name="Tanskanen J."/>
            <person name="Kim Y.M."/>
            <person name="Honaas L."/>
            <person name="Yang Z."/>
            <person name="Spallek T."/>
            <person name="Conn C.E."/>
            <person name="Ichihashi Y."/>
            <person name="Cheong K."/>
            <person name="Cui S."/>
            <person name="Der J.P."/>
            <person name="Gundlach H."/>
            <person name="Jiao Y."/>
            <person name="Hori C."/>
            <person name="Ishida J.K."/>
            <person name="Kasahara H."/>
            <person name="Kiba T."/>
            <person name="Kim M.S."/>
            <person name="Koo N."/>
            <person name="Laohavisit A."/>
            <person name="Lee Y.H."/>
            <person name="Lumba S."/>
            <person name="McCourt P."/>
            <person name="Mortimer J.C."/>
            <person name="Mutuku J.M."/>
            <person name="Nomura T."/>
            <person name="Sasaki-Sekimoto Y."/>
            <person name="Seto Y."/>
            <person name="Wang Y."/>
            <person name="Wakatake T."/>
            <person name="Sakakibara H."/>
            <person name="Demura T."/>
            <person name="Yamaguchi S."/>
            <person name="Yoneyama K."/>
            <person name="Manabe R.I."/>
            <person name="Nelson D.C."/>
            <person name="Schulman A.H."/>
            <person name="Timko M.P."/>
            <person name="dePamphilis C.W."/>
            <person name="Choi D."/>
            <person name="Shirasu K."/>
        </authorList>
    </citation>
    <scope>NUCLEOTIDE SEQUENCE [LARGE SCALE GENOMIC DNA]</scope>
    <source>
        <strain evidence="5">cv. UVA1</strain>
    </source>
</reference>
<evidence type="ECO:0000313" key="4">
    <source>
        <dbReference type="EMBL" id="GER28503.1"/>
    </source>
</evidence>
<comment type="caution">
    <text evidence="4">The sequence shown here is derived from an EMBL/GenBank/DDBJ whole genome shotgun (WGS) entry which is preliminary data.</text>
</comment>
<protein>
    <submittedName>
        <fullName evidence="4">Ribosomal protein S12</fullName>
    </submittedName>
</protein>
<evidence type="ECO:0000256" key="3">
    <source>
        <dbReference type="ARBA" id="ARBA00023274"/>
    </source>
</evidence>
<evidence type="ECO:0000313" key="5">
    <source>
        <dbReference type="Proteomes" id="UP000325081"/>
    </source>
</evidence>
<keyword evidence="2 4" id="KW-0689">Ribosomal protein</keyword>
<comment type="similarity">
    <text evidence="1">Belongs to the universal ribosomal protein uS12 family.</text>
</comment>
<dbReference type="GO" id="GO:0015935">
    <property type="term" value="C:small ribosomal subunit"/>
    <property type="evidence" value="ECO:0007669"/>
    <property type="project" value="InterPro"/>
</dbReference>
<dbReference type="GO" id="GO:0006412">
    <property type="term" value="P:translation"/>
    <property type="evidence" value="ECO:0007669"/>
    <property type="project" value="InterPro"/>
</dbReference>
<dbReference type="InterPro" id="IPR006032">
    <property type="entry name" value="Ribosomal_uS12"/>
</dbReference>